<dbReference type="InterPro" id="IPR023296">
    <property type="entry name" value="Glyco_hydro_beta-prop_sf"/>
</dbReference>
<dbReference type="RefSeq" id="WP_290207181.1">
    <property type="nucleotide sequence ID" value="NZ_JASDDK010000004.1"/>
</dbReference>
<comment type="caution">
    <text evidence="1">The sequence shown here is derived from an EMBL/GenBank/DDBJ whole genome shotgun (WGS) entry which is preliminary data.</text>
</comment>
<organism evidence="1 2">
    <name type="scientific">Winogradskyella bathintestinalis</name>
    <dbReference type="NCBI Taxonomy" id="3035208"/>
    <lineage>
        <taxon>Bacteria</taxon>
        <taxon>Pseudomonadati</taxon>
        <taxon>Bacteroidota</taxon>
        <taxon>Flavobacteriia</taxon>
        <taxon>Flavobacteriales</taxon>
        <taxon>Flavobacteriaceae</taxon>
        <taxon>Winogradskyella</taxon>
    </lineage>
</organism>
<dbReference type="EMBL" id="JASDDK010000004">
    <property type="protein sequence ID" value="MDN3493520.1"/>
    <property type="molecule type" value="Genomic_DNA"/>
</dbReference>
<name>A0ABT7ZWX8_9FLAO</name>
<keyword evidence="2" id="KW-1185">Reference proteome</keyword>
<dbReference type="SUPFAM" id="SSF75005">
    <property type="entry name" value="Arabinanase/levansucrase/invertase"/>
    <property type="match status" value="1"/>
</dbReference>
<proteinExistence type="predicted"/>
<dbReference type="Proteomes" id="UP001231197">
    <property type="component" value="Unassembled WGS sequence"/>
</dbReference>
<evidence type="ECO:0000313" key="2">
    <source>
        <dbReference type="Proteomes" id="UP001231197"/>
    </source>
</evidence>
<reference evidence="1 2" key="1">
    <citation type="journal article" date="2023" name="Int. J. Syst. Evol. Microbiol.">
        <title>Winogradskyella bathintestinalis sp. nov., isolated from the intestine of the deep-sea loosejaw dragonfish, Malacosteus niger.</title>
        <authorList>
            <person name="Uniacke-Lowe S."/>
            <person name="Johnson C.N."/>
            <person name="Stanton C."/>
            <person name="Hill C."/>
            <person name="Ross P."/>
        </authorList>
    </citation>
    <scope>NUCLEOTIDE SEQUENCE [LARGE SCALE GENOMIC DNA]</scope>
    <source>
        <strain evidence="1 2">APC 3343</strain>
    </source>
</reference>
<sequence>MSIIKCFKSVMIFGFIISLFSCQNQQSQYFKIRVIDAETKKGVPMVGLVPLTQERYYTDSNGLIAFDEPGLMGKDVYFEVMSEGYEYPQNLGDKRAVQLFTKAGDSATVEIRRTSVAERLYRSTGVGIYRDSELLGESSPINIPIINADVIGQDSNLTTIYKGQIFWIWGDTFLPPTYKGSFSVNAATSLLPGKGGLDPNEGVNYNYFVNEQGQSRPMINLESPGYVWFDWIMNFKDEKGEEQLIAKYANVNYYFGNYERGIAVFNDEKQIFEDYKSIPEWLPEGHTCHHPFVGSHNGQDLMYLTTNFSYLRVQPKLESLVNPRVYEAFTCLKQGTKFDEKNPQFDRDENGNLIYAWKVDTDPVNYDQQMQLISDGLMQPEEAWVQLTDINTGQRLPMVGRGSVYWNDYRQKWILITGAMDTWYSEADTPIGPWVYARKVANHKSFLYNPTQQSIFDQKNGEDIFFEGTFTKFLSSEERVPRYDYNQLTYKLSLSNEDVFLPEAVYKYNDGYGFIKDIEAKNSITDVGFYALPKDRKVDGMVAVYQNENKQLALNGKEPLFYGFPLDRDESLKYTGTWEVQIIFAPFENSFNLNLKKEGGTFVATTNKEKFKITNPRVENNTLYLALNHPEGTYELEATVLNGIVNGTWTKGEHNGTWAANELTKKWWGQYTNTLVDLYEFKNTTTNDVYYSTNTIPKMGYIKADLPICKVWRNPSNQLLADFETKDVVFN</sequence>
<gene>
    <name evidence="1" type="ORF">QMA06_12385</name>
</gene>
<dbReference type="PROSITE" id="PS51257">
    <property type="entry name" value="PROKAR_LIPOPROTEIN"/>
    <property type="match status" value="1"/>
</dbReference>
<accession>A0ABT7ZWX8</accession>
<evidence type="ECO:0000313" key="1">
    <source>
        <dbReference type="EMBL" id="MDN3493520.1"/>
    </source>
</evidence>
<protein>
    <submittedName>
        <fullName evidence="1">Uncharacterized protein</fullName>
    </submittedName>
</protein>